<dbReference type="Proteomes" id="UP001604335">
    <property type="component" value="Unassembled WGS sequence"/>
</dbReference>
<gene>
    <name evidence="1" type="ORF">VPK24_10920</name>
</gene>
<protein>
    <submittedName>
        <fullName evidence="1">Uncharacterized protein</fullName>
    </submittedName>
</protein>
<proteinExistence type="predicted"/>
<sequence>MVAQRLVDPADPRINKLFDLQRAAFNHVVRVMKVPRSGQVTIDRFQAYVEWGAAICFIKERPSDPMGYQVTIIMQWDDRANRWAYRGVVDGSSVEEFMGVGMPAENAQWISEFL</sequence>
<reference evidence="2" key="1">
    <citation type="journal article" date="2024" name="Algal Res.">
        <title>Biochemical, toxicological and genomic investigation of a high-biomass producing Limnothrix strain isolated from Italian shallow drinking water reservoir.</title>
        <authorList>
            <person name="Simonazzi M."/>
            <person name="Shishido T.K."/>
            <person name="Delbaje E."/>
            <person name="Wahlsten M."/>
            <person name="Fewer D.P."/>
            <person name="Sivonen K."/>
            <person name="Pezzolesi L."/>
            <person name="Pistocchi R."/>
        </authorList>
    </citation>
    <scope>NUCLEOTIDE SEQUENCE [LARGE SCALE GENOMIC DNA]</scope>
    <source>
        <strain evidence="2">LRLZ20PSL1</strain>
    </source>
</reference>
<name>A0ABW7CB59_9CYAN</name>
<evidence type="ECO:0000313" key="2">
    <source>
        <dbReference type="Proteomes" id="UP001604335"/>
    </source>
</evidence>
<keyword evidence="2" id="KW-1185">Reference proteome</keyword>
<accession>A0ABW7CB59</accession>
<evidence type="ECO:0000313" key="1">
    <source>
        <dbReference type="EMBL" id="MFG3818147.1"/>
    </source>
</evidence>
<dbReference type="EMBL" id="JAZAQF010000059">
    <property type="protein sequence ID" value="MFG3818147.1"/>
    <property type="molecule type" value="Genomic_DNA"/>
</dbReference>
<comment type="caution">
    <text evidence="1">The sequence shown here is derived from an EMBL/GenBank/DDBJ whole genome shotgun (WGS) entry which is preliminary data.</text>
</comment>
<dbReference type="RefSeq" id="WP_393013142.1">
    <property type="nucleotide sequence ID" value="NZ_JAZAQF010000059.1"/>
</dbReference>
<organism evidence="1 2">
    <name type="scientific">Limnothrix redekei LRLZ20PSL1</name>
    <dbReference type="NCBI Taxonomy" id="3112953"/>
    <lineage>
        <taxon>Bacteria</taxon>
        <taxon>Bacillati</taxon>
        <taxon>Cyanobacteriota</taxon>
        <taxon>Cyanophyceae</taxon>
        <taxon>Pseudanabaenales</taxon>
        <taxon>Pseudanabaenaceae</taxon>
        <taxon>Limnothrix</taxon>
    </lineage>
</organism>